<dbReference type="GO" id="GO:0004930">
    <property type="term" value="F:G protein-coupled receptor activity"/>
    <property type="evidence" value="ECO:0007669"/>
    <property type="project" value="InterPro"/>
</dbReference>
<sequence>MDTRLTNLYVAAIYKVILCIFGIIGNMLFIHLIYRRKQLQSKTSIFQCIQCFFHIFCSIGTVQNGVIDIGDTYIRSECFNQITYYVFFQAAQGLLMLHIVLDIWFFVKFPIVYRNISKTKSIIFSGIPILIFSIFTTLYGFFTTNDDTIYSCSPPFAFGPKAGVLYKYLFIVLALIIIIIYCIIIRSFKTRNISTTSQISFKKTITRLQLTVLIFFLSWFVSQVLGLIILEISNYPKWLGMLLVHNVFFVCLSYSNTFYVTLLKSKEYRDQFCSLWCLRKSTSSGIAIVNSQSMSQKYISPEIKLQKRNDTCFYSTSRRRLQGIMWRSSRGGNSNSSTQDQLISMFSSKQSVYIRAIGFIYIRYTQPPEDLWNWLKYLPAAVVTVFATTAKPSRTAKQPTRRRRVAVLCRRAKPSPKVSFSL</sequence>
<dbReference type="Pfam" id="PF03371">
    <property type="entry name" value="PRP38"/>
    <property type="match status" value="1"/>
</dbReference>
<comment type="similarity">
    <text evidence="3 11">Belongs to the PRP38 family.</text>
</comment>
<name>A0A2G5TDS7_9PELO</name>
<keyword evidence="15" id="KW-1185">Reference proteome</keyword>
<keyword evidence="9 11" id="KW-0508">mRNA splicing</keyword>
<evidence type="ECO:0000313" key="15">
    <source>
        <dbReference type="Proteomes" id="UP000230233"/>
    </source>
</evidence>
<dbReference type="GO" id="GO:0016020">
    <property type="term" value="C:membrane"/>
    <property type="evidence" value="ECO:0007669"/>
    <property type="project" value="UniProtKB-SubCell"/>
</dbReference>
<dbReference type="Proteomes" id="UP000230233">
    <property type="component" value="Chromosome V"/>
</dbReference>
<evidence type="ECO:0000256" key="7">
    <source>
        <dbReference type="ARBA" id="ARBA00022989"/>
    </source>
</evidence>
<dbReference type="PROSITE" id="PS50262">
    <property type="entry name" value="G_PROTEIN_RECEP_F1_2"/>
    <property type="match status" value="1"/>
</dbReference>
<evidence type="ECO:0000259" key="13">
    <source>
        <dbReference type="PROSITE" id="PS50262"/>
    </source>
</evidence>
<keyword evidence="8 12" id="KW-0472">Membrane</keyword>
<proteinExistence type="inferred from homology"/>
<evidence type="ECO:0000256" key="4">
    <source>
        <dbReference type="ARBA" id="ARBA00022664"/>
    </source>
</evidence>
<keyword evidence="6 11" id="KW-0747">Spliceosome</keyword>
<evidence type="ECO:0000256" key="6">
    <source>
        <dbReference type="ARBA" id="ARBA00022728"/>
    </source>
</evidence>
<dbReference type="InterPro" id="IPR017452">
    <property type="entry name" value="GPCR_Rhodpsn_7TM"/>
</dbReference>
<feature type="domain" description="G-protein coupled receptors family 1 profile" evidence="13">
    <location>
        <begin position="25"/>
        <end position="264"/>
    </location>
</feature>
<organism evidence="14 15">
    <name type="scientific">Caenorhabditis nigoni</name>
    <dbReference type="NCBI Taxonomy" id="1611254"/>
    <lineage>
        <taxon>Eukaryota</taxon>
        <taxon>Metazoa</taxon>
        <taxon>Ecdysozoa</taxon>
        <taxon>Nematoda</taxon>
        <taxon>Chromadorea</taxon>
        <taxon>Rhabditida</taxon>
        <taxon>Rhabditina</taxon>
        <taxon>Rhabditomorpha</taxon>
        <taxon>Rhabditoidea</taxon>
        <taxon>Rhabditidae</taxon>
        <taxon>Peloderinae</taxon>
        <taxon>Caenorhabditis</taxon>
    </lineage>
</organism>
<evidence type="ECO:0000313" key="14">
    <source>
        <dbReference type="EMBL" id="PIC25333.1"/>
    </source>
</evidence>
<keyword evidence="10 11" id="KW-0539">Nucleus</keyword>
<feature type="transmembrane region" description="Helical" evidence="12">
    <location>
        <begin position="12"/>
        <end position="33"/>
    </location>
</feature>
<dbReference type="InterPro" id="IPR047130">
    <property type="entry name" value="7TM_GPCR_Srsx_nematod"/>
</dbReference>
<evidence type="ECO:0000256" key="2">
    <source>
        <dbReference type="ARBA" id="ARBA00004370"/>
    </source>
</evidence>
<protein>
    <recommendedName>
        <fullName evidence="11">Pre-mRNA-splicing factor 38</fullName>
    </recommendedName>
</protein>
<evidence type="ECO:0000256" key="11">
    <source>
        <dbReference type="RuleBase" id="RU367025"/>
    </source>
</evidence>
<keyword evidence="7 12" id="KW-1133">Transmembrane helix</keyword>
<comment type="subcellular location">
    <subcellularLocation>
        <location evidence="2">Membrane</location>
    </subcellularLocation>
    <subcellularLocation>
        <location evidence="1 11">Nucleus</location>
    </subcellularLocation>
</comment>
<feature type="transmembrane region" description="Helical" evidence="12">
    <location>
        <begin position="122"/>
        <end position="142"/>
    </location>
</feature>
<comment type="caution">
    <text evidence="14">The sequence shown here is derived from an EMBL/GenBank/DDBJ whole genome shotgun (WGS) entry which is preliminary data.</text>
</comment>
<reference evidence="15" key="1">
    <citation type="submission" date="2017-10" db="EMBL/GenBank/DDBJ databases">
        <title>Rapid genome shrinkage in a self-fertile nematode reveals novel sperm competition proteins.</title>
        <authorList>
            <person name="Yin D."/>
            <person name="Schwarz E.M."/>
            <person name="Thomas C.G."/>
            <person name="Felde R.L."/>
            <person name="Korf I.F."/>
            <person name="Cutter A.D."/>
            <person name="Schartner C.M."/>
            <person name="Ralston E.J."/>
            <person name="Meyer B.J."/>
            <person name="Haag E.S."/>
        </authorList>
    </citation>
    <scope>NUCLEOTIDE SEQUENCE [LARGE SCALE GENOMIC DNA]</scope>
    <source>
        <strain evidence="15">JU1422</strain>
    </source>
</reference>
<evidence type="ECO:0000256" key="3">
    <source>
        <dbReference type="ARBA" id="ARBA00006164"/>
    </source>
</evidence>
<dbReference type="Gene3D" id="1.20.1070.10">
    <property type="entry name" value="Rhodopsin 7-helix transmembrane proteins"/>
    <property type="match status" value="1"/>
</dbReference>
<feature type="transmembrane region" description="Helical" evidence="12">
    <location>
        <begin position="45"/>
        <end position="62"/>
    </location>
</feature>
<dbReference type="EMBL" id="PDUG01000005">
    <property type="protein sequence ID" value="PIC25333.1"/>
    <property type="molecule type" value="Genomic_DNA"/>
</dbReference>
<gene>
    <name evidence="14" type="primary">Cnig_chr_V.g18303</name>
    <name evidence="14" type="ORF">B9Z55_018303</name>
</gene>
<keyword evidence="4 11" id="KW-0507">mRNA processing</keyword>
<dbReference type="Pfam" id="PF10320">
    <property type="entry name" value="7TM_GPCR_Srsx"/>
    <property type="match status" value="1"/>
</dbReference>
<dbReference type="PANTHER" id="PTHR23360:SF17">
    <property type="entry name" value="G-PROTEIN COUPLED RECEPTORS FAMILY 1 PROFILE DOMAIN-CONTAINING PROTEIN"/>
    <property type="match status" value="1"/>
</dbReference>
<dbReference type="CDD" id="cd00637">
    <property type="entry name" value="7tm_classA_rhodopsin-like"/>
    <property type="match status" value="1"/>
</dbReference>
<feature type="transmembrane region" description="Helical" evidence="12">
    <location>
        <begin position="82"/>
        <end position="101"/>
    </location>
</feature>
<evidence type="ECO:0000256" key="9">
    <source>
        <dbReference type="ARBA" id="ARBA00023187"/>
    </source>
</evidence>
<dbReference type="PANTHER" id="PTHR23360">
    <property type="entry name" value="G-PROTEIN COUPLED RECEPTORS FAMILY 1 PROFILE DOMAIN-CONTAINING PROTEIN-RELATED"/>
    <property type="match status" value="1"/>
</dbReference>
<keyword evidence="5 12" id="KW-0812">Transmembrane</keyword>
<evidence type="ECO:0000256" key="8">
    <source>
        <dbReference type="ARBA" id="ARBA00023136"/>
    </source>
</evidence>
<dbReference type="GO" id="GO:0005681">
    <property type="term" value="C:spliceosomal complex"/>
    <property type="evidence" value="ECO:0007669"/>
    <property type="project" value="UniProtKB-KW"/>
</dbReference>
<evidence type="ECO:0000256" key="5">
    <source>
        <dbReference type="ARBA" id="ARBA00022692"/>
    </source>
</evidence>
<dbReference type="InterPro" id="IPR000276">
    <property type="entry name" value="GPCR_Rhodpsn"/>
</dbReference>
<dbReference type="OrthoDB" id="3881at2759"/>
<evidence type="ECO:0000256" key="1">
    <source>
        <dbReference type="ARBA" id="ARBA00004123"/>
    </source>
</evidence>
<feature type="transmembrane region" description="Helical" evidence="12">
    <location>
        <begin position="208"/>
        <end position="230"/>
    </location>
</feature>
<dbReference type="InterPro" id="IPR019424">
    <property type="entry name" value="7TM_GPCR_Srsx"/>
</dbReference>
<dbReference type="GO" id="GO:0000398">
    <property type="term" value="P:mRNA splicing, via spliceosome"/>
    <property type="evidence" value="ECO:0007669"/>
    <property type="project" value="UniProtKB-UniRule"/>
</dbReference>
<feature type="transmembrane region" description="Helical" evidence="12">
    <location>
        <begin position="168"/>
        <end position="188"/>
    </location>
</feature>
<evidence type="ECO:0000256" key="12">
    <source>
        <dbReference type="SAM" id="Phobius"/>
    </source>
</evidence>
<evidence type="ECO:0000256" key="10">
    <source>
        <dbReference type="ARBA" id="ARBA00023242"/>
    </source>
</evidence>
<comment type="function">
    <text evidence="11">Required for pre-mRNA splicing.</text>
</comment>
<dbReference type="STRING" id="1611254.A0A2G5TDS7"/>
<feature type="transmembrane region" description="Helical" evidence="12">
    <location>
        <begin position="242"/>
        <end position="262"/>
    </location>
</feature>
<accession>A0A2G5TDS7</accession>
<dbReference type="SUPFAM" id="SSF81321">
    <property type="entry name" value="Family A G protein-coupled receptor-like"/>
    <property type="match status" value="1"/>
</dbReference>
<dbReference type="InterPro" id="IPR005037">
    <property type="entry name" value="PRP38"/>
</dbReference>
<dbReference type="SMART" id="SM01381">
    <property type="entry name" value="7TM_GPCR_Srsx"/>
    <property type="match status" value="1"/>
</dbReference>
<dbReference type="AlphaFoldDB" id="A0A2G5TDS7"/>